<dbReference type="AlphaFoldDB" id="A0A1Q4P0B3"/>
<dbReference type="RefSeq" id="WP_073532264.1">
    <property type="nucleotide sequence ID" value="NZ_MJAO01000010.1"/>
</dbReference>
<evidence type="ECO:0000256" key="1">
    <source>
        <dbReference type="SAM" id="MobiDB-lite"/>
    </source>
</evidence>
<dbReference type="InterPro" id="IPR009061">
    <property type="entry name" value="DNA-bd_dom_put_sf"/>
</dbReference>
<dbReference type="Proteomes" id="UP000185770">
    <property type="component" value="Unassembled WGS sequence"/>
</dbReference>
<organism evidence="2 3">
    <name type="scientific">Serratia marcescens</name>
    <dbReference type="NCBI Taxonomy" id="615"/>
    <lineage>
        <taxon>Bacteria</taxon>
        <taxon>Pseudomonadati</taxon>
        <taxon>Pseudomonadota</taxon>
        <taxon>Gammaproteobacteria</taxon>
        <taxon>Enterobacterales</taxon>
        <taxon>Yersiniaceae</taxon>
        <taxon>Serratia</taxon>
    </lineage>
</organism>
<sequence>MSSGKHDLTDPAKQMGAGEQYRAAFERLKNNKPERLPKGASVSQNNVAKEAGRDPSALKKTRFPLLIAEIQTYVALYAEDRPLSVRQVSLLSRQKNRGLRERIGEIEQQRDHLASLLSEADATILELYDRIAELERQLPASNVLPIDPRGRKKL</sequence>
<feature type="compositionally biased region" description="Basic and acidic residues" evidence="1">
    <location>
        <begin position="24"/>
        <end position="37"/>
    </location>
</feature>
<proteinExistence type="predicted"/>
<feature type="region of interest" description="Disordered" evidence="1">
    <location>
        <begin position="1"/>
        <end position="55"/>
    </location>
</feature>
<protein>
    <submittedName>
        <fullName evidence="2">Uncharacterized protein</fullName>
    </submittedName>
</protein>
<evidence type="ECO:0000313" key="2">
    <source>
        <dbReference type="EMBL" id="OKB66595.1"/>
    </source>
</evidence>
<feature type="compositionally biased region" description="Basic and acidic residues" evidence="1">
    <location>
        <begin position="1"/>
        <end position="10"/>
    </location>
</feature>
<reference evidence="2 3" key="1">
    <citation type="submission" date="2016-09" db="EMBL/GenBank/DDBJ databases">
        <title>Serratia marcescens MSU-97 and epiphytic antimycotic-producing bacteria.</title>
        <authorList>
            <person name="Matilla M.A."/>
        </authorList>
    </citation>
    <scope>NUCLEOTIDE SEQUENCE [LARGE SCALE GENOMIC DNA]</scope>
    <source>
        <strain evidence="2 3">MSU-97</strain>
    </source>
</reference>
<dbReference type="EMBL" id="MJAO01000010">
    <property type="protein sequence ID" value="OKB66595.1"/>
    <property type="molecule type" value="Genomic_DNA"/>
</dbReference>
<accession>A0A1Q4P0B3</accession>
<comment type="caution">
    <text evidence="2">The sequence shown here is derived from an EMBL/GenBank/DDBJ whole genome shotgun (WGS) entry which is preliminary data.</text>
</comment>
<gene>
    <name evidence="2" type="ORF">BHU62_12050</name>
</gene>
<evidence type="ECO:0000313" key="3">
    <source>
        <dbReference type="Proteomes" id="UP000185770"/>
    </source>
</evidence>
<dbReference type="SUPFAM" id="SSF46955">
    <property type="entry name" value="Putative DNA-binding domain"/>
    <property type="match status" value="1"/>
</dbReference>
<name>A0A1Q4P0B3_SERMA</name>